<dbReference type="PANTHER" id="PTHR33545:SF5">
    <property type="entry name" value="UPF0750 MEMBRANE PROTEIN YITT"/>
    <property type="match status" value="1"/>
</dbReference>
<comment type="subcellular location">
    <subcellularLocation>
        <location evidence="1">Cell membrane</location>
        <topology evidence="1">Multi-pass membrane protein</topology>
    </subcellularLocation>
</comment>
<dbReference type="PIRSF" id="PIRSF006483">
    <property type="entry name" value="Membrane_protein_YitT"/>
    <property type="match status" value="1"/>
</dbReference>
<dbReference type="InterPro" id="IPR003740">
    <property type="entry name" value="YitT"/>
</dbReference>
<keyword evidence="5 6" id="KW-0472">Membrane</keyword>
<feature type="transmembrane region" description="Helical" evidence="6">
    <location>
        <begin position="7"/>
        <end position="27"/>
    </location>
</feature>
<name>A0ABU4JVQ9_9CLOT</name>
<keyword evidence="2" id="KW-1003">Cell membrane</keyword>
<reference evidence="8 9" key="1">
    <citation type="submission" date="2023-04" db="EMBL/GenBank/DDBJ databases">
        <title>Clostridium tannerae sp. nov., isolated from the fecal material of an alpaca.</title>
        <authorList>
            <person name="Miller S."/>
            <person name="Hendry M."/>
            <person name="King J."/>
            <person name="Sankaranarayanan K."/>
            <person name="Lawson P.A."/>
        </authorList>
    </citation>
    <scope>NUCLEOTIDE SEQUENCE [LARGE SCALE GENOMIC DNA]</scope>
    <source>
        <strain evidence="8 9">A1-XYC3</strain>
    </source>
</reference>
<keyword evidence="3 6" id="KW-0812">Transmembrane</keyword>
<dbReference type="CDD" id="cd16380">
    <property type="entry name" value="YitT_C"/>
    <property type="match status" value="1"/>
</dbReference>
<protein>
    <submittedName>
        <fullName evidence="8">YitT family protein</fullName>
    </submittedName>
</protein>
<evidence type="ECO:0000256" key="6">
    <source>
        <dbReference type="SAM" id="Phobius"/>
    </source>
</evidence>
<organism evidence="8 9">
    <name type="scientific">Clostridium tanneri</name>
    <dbReference type="NCBI Taxonomy" id="3037988"/>
    <lineage>
        <taxon>Bacteria</taxon>
        <taxon>Bacillati</taxon>
        <taxon>Bacillota</taxon>
        <taxon>Clostridia</taxon>
        <taxon>Eubacteriales</taxon>
        <taxon>Clostridiaceae</taxon>
        <taxon>Clostridium</taxon>
    </lineage>
</organism>
<dbReference type="InterPro" id="IPR015867">
    <property type="entry name" value="N-reg_PII/ATP_PRibTrfase_C"/>
</dbReference>
<evidence type="ECO:0000313" key="9">
    <source>
        <dbReference type="Proteomes" id="UP001281656"/>
    </source>
</evidence>
<dbReference type="Pfam" id="PF02588">
    <property type="entry name" value="YitT_membrane"/>
    <property type="match status" value="1"/>
</dbReference>
<feature type="transmembrane region" description="Helical" evidence="6">
    <location>
        <begin position="47"/>
        <end position="67"/>
    </location>
</feature>
<dbReference type="PANTHER" id="PTHR33545">
    <property type="entry name" value="UPF0750 MEMBRANE PROTEIN YITT-RELATED"/>
    <property type="match status" value="1"/>
</dbReference>
<dbReference type="InterPro" id="IPR019264">
    <property type="entry name" value="DUF2179"/>
</dbReference>
<dbReference type="EMBL" id="JARUJP010000017">
    <property type="protein sequence ID" value="MDW8802250.1"/>
    <property type="molecule type" value="Genomic_DNA"/>
</dbReference>
<dbReference type="Proteomes" id="UP001281656">
    <property type="component" value="Unassembled WGS sequence"/>
</dbReference>
<feature type="transmembrane region" description="Helical" evidence="6">
    <location>
        <begin position="157"/>
        <end position="181"/>
    </location>
</feature>
<dbReference type="InterPro" id="IPR051461">
    <property type="entry name" value="UPF0750_membrane"/>
</dbReference>
<feature type="transmembrane region" description="Helical" evidence="6">
    <location>
        <begin position="105"/>
        <end position="125"/>
    </location>
</feature>
<evidence type="ECO:0000256" key="1">
    <source>
        <dbReference type="ARBA" id="ARBA00004651"/>
    </source>
</evidence>
<gene>
    <name evidence="8" type="ORF">P8V03_13930</name>
</gene>
<evidence type="ECO:0000256" key="3">
    <source>
        <dbReference type="ARBA" id="ARBA00022692"/>
    </source>
</evidence>
<keyword evidence="9" id="KW-1185">Reference proteome</keyword>
<evidence type="ECO:0000256" key="4">
    <source>
        <dbReference type="ARBA" id="ARBA00022989"/>
    </source>
</evidence>
<proteinExistence type="predicted"/>
<evidence type="ECO:0000256" key="2">
    <source>
        <dbReference type="ARBA" id="ARBA00022475"/>
    </source>
</evidence>
<accession>A0ABU4JVQ9</accession>
<dbReference type="Pfam" id="PF10035">
    <property type="entry name" value="DUF2179"/>
    <property type="match status" value="1"/>
</dbReference>
<keyword evidence="4 6" id="KW-1133">Transmembrane helix</keyword>
<feature type="domain" description="DUF2179" evidence="7">
    <location>
        <begin position="219"/>
        <end position="273"/>
    </location>
</feature>
<evidence type="ECO:0000256" key="5">
    <source>
        <dbReference type="ARBA" id="ARBA00023136"/>
    </source>
</evidence>
<dbReference type="Gene3D" id="3.30.70.120">
    <property type="match status" value="1"/>
</dbReference>
<sequence>MKNRITEYFLIILGSVISAFTTYAFMIPSGIGSGGVTGIALSLNHLFGAKVGLTTILINVPLFIFGYRLLGRKFTIRSVFVVFVSSILLDNMNLFFKLPALEDRLLSSIFCGVLFGVAASLIFIAKGSTGGLDISAKIINNKFKSLQLSQLLLIEDIIVYILVGIVMGPSSVMYALIMSFVRTKTMDAIQEGLASSRQCVIICENSEVMINEIKTRLVRGVTVLDAVGGYSSGSKKFIYLVIQKNQLNTLRSIVGEIEPNSFVTISPVNTIIGNFTNRALTVQ</sequence>
<evidence type="ECO:0000259" key="7">
    <source>
        <dbReference type="Pfam" id="PF10035"/>
    </source>
</evidence>
<evidence type="ECO:0000313" key="8">
    <source>
        <dbReference type="EMBL" id="MDW8802250.1"/>
    </source>
</evidence>
<comment type="caution">
    <text evidence="8">The sequence shown here is derived from an EMBL/GenBank/DDBJ whole genome shotgun (WGS) entry which is preliminary data.</text>
</comment>
<dbReference type="RefSeq" id="WP_318798615.1">
    <property type="nucleotide sequence ID" value="NZ_JARUJP010000017.1"/>
</dbReference>